<dbReference type="SUPFAM" id="SSF56300">
    <property type="entry name" value="Metallo-dependent phosphatases"/>
    <property type="match status" value="1"/>
</dbReference>
<dbReference type="PATRIC" id="fig|388467.6.peg.2080"/>
<accession>A0A073CG31</accession>
<dbReference type="EC" id="3.1.4.-" evidence="6"/>
<dbReference type="InterPro" id="IPR011239">
    <property type="entry name" value="Pesterase_cyn"/>
</dbReference>
<evidence type="ECO:0000259" key="5">
    <source>
        <dbReference type="Pfam" id="PF00149"/>
    </source>
</evidence>
<gene>
    <name evidence="6" type="ORF">A19Y_2133</name>
</gene>
<proteinExistence type="inferred from homology"/>
<dbReference type="eggNOG" id="COG1409">
    <property type="taxonomic scope" value="Bacteria"/>
</dbReference>
<dbReference type="InterPro" id="IPR029052">
    <property type="entry name" value="Metallo-depent_PP-like"/>
</dbReference>
<dbReference type="InterPro" id="IPR004843">
    <property type="entry name" value="Calcineurin-like_PHP"/>
</dbReference>
<dbReference type="HOGENOM" id="CLU_064678_0_0_3"/>
<name>A0A073CG31_PLAA1</name>
<evidence type="ECO:0000256" key="1">
    <source>
        <dbReference type="ARBA" id="ARBA00022723"/>
    </source>
</evidence>
<dbReference type="GO" id="GO:0046872">
    <property type="term" value="F:metal ion binding"/>
    <property type="evidence" value="ECO:0007669"/>
    <property type="project" value="UniProtKB-KW"/>
</dbReference>
<dbReference type="STRING" id="388467.A19Y_2133"/>
<comment type="similarity">
    <text evidence="4">Belongs to the cyclic nucleotide phosphodiesterase class-III family.</text>
</comment>
<keyword evidence="7" id="KW-1185">Reference proteome</keyword>
<keyword evidence="3" id="KW-0408">Iron</keyword>
<dbReference type="Gene3D" id="3.60.21.10">
    <property type="match status" value="1"/>
</dbReference>
<evidence type="ECO:0000256" key="3">
    <source>
        <dbReference type="ARBA" id="ARBA00023004"/>
    </source>
</evidence>
<organism evidence="6 7">
    <name type="scientific">Planktothrix agardhii (strain NIVA-CYA 126/8)</name>
    <dbReference type="NCBI Taxonomy" id="388467"/>
    <lineage>
        <taxon>Bacteria</taxon>
        <taxon>Bacillati</taxon>
        <taxon>Cyanobacteriota</taxon>
        <taxon>Cyanophyceae</taxon>
        <taxon>Oscillatoriophycideae</taxon>
        <taxon>Oscillatoriales</taxon>
        <taxon>Microcoleaceae</taxon>
        <taxon>Planktothrix</taxon>
    </lineage>
</organism>
<keyword evidence="1" id="KW-0479">Metal-binding</keyword>
<keyword evidence="2 6" id="KW-0378">Hydrolase</keyword>
<dbReference type="AlphaFoldDB" id="A0A073CG31"/>
<dbReference type="PANTHER" id="PTHR42988">
    <property type="entry name" value="PHOSPHOHYDROLASE"/>
    <property type="match status" value="1"/>
</dbReference>
<dbReference type="Proteomes" id="UP000027395">
    <property type="component" value="Chromosome"/>
</dbReference>
<evidence type="ECO:0000313" key="6">
    <source>
        <dbReference type="EMBL" id="KEI67096.1"/>
    </source>
</evidence>
<dbReference type="EMBL" id="CM002803">
    <property type="protein sequence ID" value="KEI67096.1"/>
    <property type="molecule type" value="Genomic_DNA"/>
</dbReference>
<feature type="domain" description="Calcineurin-like phosphoesterase" evidence="5">
    <location>
        <begin position="26"/>
        <end position="243"/>
    </location>
</feature>
<protein>
    <submittedName>
        <fullName evidence="6">Acid sphingomyelinase-like phosphodiesterase 3a</fullName>
        <ecNumber evidence="6">3.1.4.-</ecNumber>
    </submittedName>
</protein>
<sequence length="382" mass="43949">MILLIIASSNTFFVSPFADLIMNLNFKFAIVSDLHIALPQTIWDHPHRFHLVEVSIPALELALDHLGELDLDFLLLPGDLTQHGERENHQWLSQRLSQLPYPVYVIPGNHDIPALESHKNSIGLKEFPQYYRAFGYENHQSLDYTQEILPGLQLIGLNSNHFDVNGNQIGCLKSEQLEWLEQVLSQVKNQLVFVMIHHNVIEHLPGQATNPLGRRYMLENAPRFLEILKQAGVQLVFTGHLHVQDIAQWQGIYDITTGSLVSYPHPYRVICVHTNAQGKPVLKIESHRITAVEDWPDLSVKSREWMGEHSFPFMMKLLTNPPLRLTIQEAEQLVPHLRYFWADIANGDTQFNFEVFPPSVRRYFEEFSATDQIDNFAQLVLS</sequence>
<reference evidence="6 7" key="1">
    <citation type="journal article" date="2014" name="Appl. Environ. Microbiol.">
        <title>Elucidation of insertion elements encoded on plasmids and in vitro construction of shuttle vectors from the toxic cyanobacterium Planktothrix.</title>
        <authorList>
            <person name="Christiansen G."/>
            <person name="Goesmann A."/>
            <person name="Kurmayer R."/>
        </authorList>
    </citation>
    <scope>NUCLEOTIDE SEQUENCE [LARGE SCALE GENOMIC DNA]</scope>
    <source>
        <strain evidence="6 7">NIVA-CYA 126/8</strain>
    </source>
</reference>
<evidence type="ECO:0000256" key="4">
    <source>
        <dbReference type="ARBA" id="ARBA00025742"/>
    </source>
</evidence>
<dbReference type="GO" id="GO:0016787">
    <property type="term" value="F:hydrolase activity"/>
    <property type="evidence" value="ECO:0007669"/>
    <property type="project" value="UniProtKB-KW"/>
</dbReference>
<evidence type="ECO:0000313" key="7">
    <source>
        <dbReference type="Proteomes" id="UP000027395"/>
    </source>
</evidence>
<dbReference type="InterPro" id="IPR050884">
    <property type="entry name" value="CNP_phosphodiesterase-III"/>
</dbReference>
<dbReference type="PANTHER" id="PTHR42988:SF2">
    <property type="entry name" value="CYCLIC NUCLEOTIDE PHOSPHODIESTERASE CBUA0032-RELATED"/>
    <property type="match status" value="1"/>
</dbReference>
<dbReference type="Pfam" id="PF00149">
    <property type="entry name" value="Metallophos"/>
    <property type="match status" value="1"/>
</dbReference>
<dbReference type="PIRSF" id="PIRSF035427">
    <property type="entry name" value="All2852"/>
    <property type="match status" value="1"/>
</dbReference>
<evidence type="ECO:0000256" key="2">
    <source>
        <dbReference type="ARBA" id="ARBA00022801"/>
    </source>
</evidence>